<protein>
    <recommendedName>
        <fullName evidence="3">3-dehydroquinate dehydratase</fullName>
    </recommendedName>
</protein>
<evidence type="ECO:0000313" key="1">
    <source>
        <dbReference type="EMBL" id="EAQ04835.1"/>
    </source>
</evidence>
<dbReference type="Pfam" id="PF10649">
    <property type="entry name" value="DUF2478"/>
    <property type="match status" value="1"/>
</dbReference>
<name>A3TT58_PSEBH</name>
<gene>
    <name evidence="1" type="ORF">OB2597_06115</name>
</gene>
<keyword evidence="2" id="KW-1185">Reference proteome</keyword>
<proteinExistence type="predicted"/>
<reference evidence="1 2" key="1">
    <citation type="journal article" date="2010" name="J. Bacteriol.">
        <title>Genome sequences of Oceanicola granulosus HTCC2516(T) and Oceanicola batsensis HTCC2597(TDelta).</title>
        <authorList>
            <person name="Thrash J.C."/>
            <person name="Cho J.C."/>
            <person name="Vergin K.L."/>
            <person name="Giovannoni S.J."/>
        </authorList>
    </citation>
    <scope>NUCLEOTIDE SEQUENCE [LARGE SCALE GENOMIC DNA]</scope>
    <source>
        <strain evidence="2">ATCC BAA-863 / DSM 15984 / KCTC 12145 / HTCC2597</strain>
    </source>
</reference>
<dbReference type="HOGENOM" id="CLU_106681_0_0_5"/>
<dbReference type="InterPro" id="IPR018912">
    <property type="entry name" value="DUF2478"/>
</dbReference>
<evidence type="ECO:0008006" key="3">
    <source>
        <dbReference type="Google" id="ProtNLM"/>
    </source>
</evidence>
<dbReference type="AlphaFoldDB" id="A3TT58"/>
<dbReference type="OrthoDB" id="5918880at2"/>
<dbReference type="EMBL" id="AAMO01000001">
    <property type="protein sequence ID" value="EAQ04835.1"/>
    <property type="molecule type" value="Genomic_DNA"/>
</dbReference>
<evidence type="ECO:0000313" key="2">
    <source>
        <dbReference type="Proteomes" id="UP000004318"/>
    </source>
</evidence>
<dbReference type="STRING" id="252305.OB2597_06115"/>
<dbReference type="eggNOG" id="COG1618">
    <property type="taxonomic scope" value="Bacteria"/>
</dbReference>
<accession>A3TT58</accession>
<dbReference type="RefSeq" id="WP_009805452.1">
    <property type="nucleotide sequence ID" value="NZ_CH724131.1"/>
</dbReference>
<sequence>MLGYIHTADRGVPNAVLAEVAAMLTAQGLCVTGLIQVRAPGEGAHPCDMDLKCLPDGPAFPIAQQLGRGSRGCRMDVAALETGVAYVEAQIAAGADVFILNKFGAQEAQGRGFRAAIGRALERGIPTLTVVNPLNLDAFRDFSDGLGEMVPAETEAILAWVAGARGAG</sequence>
<dbReference type="Proteomes" id="UP000004318">
    <property type="component" value="Unassembled WGS sequence"/>
</dbReference>
<comment type="caution">
    <text evidence="1">The sequence shown here is derived from an EMBL/GenBank/DDBJ whole genome shotgun (WGS) entry which is preliminary data.</text>
</comment>
<organism evidence="1 2">
    <name type="scientific">Pseudooceanicola batsensis (strain ATCC BAA-863 / DSM 15984 / KCTC 12145 / HTCC2597)</name>
    <name type="common">Oceanicola batsensis</name>
    <dbReference type="NCBI Taxonomy" id="252305"/>
    <lineage>
        <taxon>Bacteria</taxon>
        <taxon>Pseudomonadati</taxon>
        <taxon>Pseudomonadota</taxon>
        <taxon>Alphaproteobacteria</taxon>
        <taxon>Rhodobacterales</taxon>
        <taxon>Paracoccaceae</taxon>
        <taxon>Pseudooceanicola</taxon>
    </lineage>
</organism>